<dbReference type="InterPro" id="IPR012696">
    <property type="entry name" value="PhnM"/>
</dbReference>
<accession>A0ABS6HE27</accession>
<dbReference type="InterPro" id="IPR013108">
    <property type="entry name" value="Amidohydro_3"/>
</dbReference>
<dbReference type="PIRSF" id="PIRSF038971">
    <property type="entry name" value="PhnM"/>
    <property type="match status" value="1"/>
</dbReference>
<feature type="domain" description="Amidohydrolase 3" evidence="1">
    <location>
        <begin position="82"/>
        <end position="355"/>
    </location>
</feature>
<dbReference type="NCBIfam" id="NF011987">
    <property type="entry name" value="PRK15446.2-3"/>
    <property type="match status" value="1"/>
</dbReference>
<dbReference type="NCBIfam" id="NF011990">
    <property type="entry name" value="PRK15446.2-6"/>
    <property type="match status" value="1"/>
</dbReference>
<evidence type="ECO:0000313" key="2">
    <source>
        <dbReference type="EMBL" id="MBU8546977.1"/>
    </source>
</evidence>
<evidence type="ECO:0000259" key="1">
    <source>
        <dbReference type="Pfam" id="PF07969"/>
    </source>
</evidence>
<comment type="caution">
    <text evidence="2">The sequence shown here is derived from an EMBL/GenBank/DDBJ whole genome shotgun (WGS) entry which is preliminary data.</text>
</comment>
<dbReference type="Proteomes" id="UP000689967">
    <property type="component" value="Unassembled WGS sequence"/>
</dbReference>
<evidence type="ECO:0000313" key="3">
    <source>
        <dbReference type="Proteomes" id="UP000689967"/>
    </source>
</evidence>
<dbReference type="PANTHER" id="PTHR43135:SF3">
    <property type="entry name" value="ALPHA-D-RIBOSE 1-METHYLPHOSPHONATE 5-TRIPHOSPHATE DIPHOSPHATASE"/>
    <property type="match status" value="1"/>
</dbReference>
<proteinExistence type="predicted"/>
<name>A0ABS6HE27_9PROT</name>
<gene>
    <name evidence="2" type="ORF">JJQ90_24880</name>
</gene>
<organism evidence="2 3">
    <name type="scientific">Falsiroseomonas oleicola</name>
    <dbReference type="NCBI Taxonomy" id="2801474"/>
    <lineage>
        <taxon>Bacteria</taxon>
        <taxon>Pseudomonadati</taxon>
        <taxon>Pseudomonadota</taxon>
        <taxon>Alphaproteobacteria</taxon>
        <taxon>Acetobacterales</taxon>
        <taxon>Roseomonadaceae</taxon>
        <taxon>Falsiroseomonas</taxon>
    </lineage>
</organism>
<dbReference type="Pfam" id="PF07969">
    <property type="entry name" value="Amidohydro_3"/>
    <property type="match status" value="1"/>
</dbReference>
<dbReference type="RefSeq" id="WP_216879005.1">
    <property type="nucleotide sequence ID" value="NZ_JAERQM010000011.1"/>
</dbReference>
<keyword evidence="3" id="KW-1185">Reference proteome</keyword>
<reference evidence="2 3" key="1">
    <citation type="submission" date="2021-01" db="EMBL/GenBank/DDBJ databases">
        <title>Roseomonas sp. nov, a bacterium isolated from an oil production mixture in Yumen Oilfield.</title>
        <authorList>
            <person name="Wu D."/>
        </authorList>
    </citation>
    <scope>NUCLEOTIDE SEQUENCE [LARGE SCALE GENOMIC DNA]</scope>
    <source>
        <strain evidence="2 3">ROY-5-3</strain>
    </source>
</reference>
<dbReference type="PANTHER" id="PTHR43135">
    <property type="entry name" value="ALPHA-D-RIBOSE 1-METHYLPHOSPHONATE 5-TRIPHOSPHATE DIPHOSPHATASE"/>
    <property type="match status" value="1"/>
</dbReference>
<dbReference type="InterPro" id="IPR051781">
    <property type="entry name" value="Metallo-dep_Hydrolase"/>
</dbReference>
<dbReference type="EMBL" id="JAERQM010000011">
    <property type="protein sequence ID" value="MBU8546977.1"/>
    <property type="molecule type" value="Genomic_DNA"/>
</dbReference>
<protein>
    <submittedName>
        <fullName evidence="2">Alpha-D-ribose 1-methylphosphonate 5-triphosphate diphosphatase</fullName>
    </submittedName>
</protein>
<sequence length="380" mass="39383">MTAWLIERGTALLDGALRKAPVALADGLVAEGVPEGARRFDAEGLLVLPGLVDVHGDAHERQMQPRPGIGFPHALGMRDSAAQLLAAGITTACLGVTLSWEPGLRGIAAWRATLAAVEALRGQGGCDLRIHCRHEADNLEVMEELLADIAAGRVALLAFNDHTPGIVKRLPDAAKAAAYAQRGGVKVAEFAALAEAAMARRPEVPAAQARLAEAARAAGIPMLSHDDATPEARAAFRALGAKVCEFPMSEAVAQAAREAGEHVVMGAPNVVRGGSHMGWGSAAPMAEQGLVTILASDYYWPAMLEAAFVMVGRGVLDLPAAWALVSTNPADAAGLEDRGRIAPGLRGDVVVVDAARRAPVATFCEGELAWLAAEAAGRVG</sequence>